<dbReference type="GO" id="GO:0016787">
    <property type="term" value="F:hydrolase activity"/>
    <property type="evidence" value="ECO:0007669"/>
    <property type="project" value="UniProtKB-KW"/>
</dbReference>
<protein>
    <submittedName>
        <fullName evidence="2">Metal dependent phosphohydrolase</fullName>
    </submittedName>
</protein>
<dbReference type="CDD" id="cd00077">
    <property type="entry name" value="HDc"/>
    <property type="match status" value="1"/>
</dbReference>
<gene>
    <name evidence="2" type="ORF">BINDI_0125</name>
</gene>
<dbReference type="KEGG" id="bii:BINDI_0125"/>
<reference evidence="2 3" key="1">
    <citation type="journal article" date="2014" name="Appl. Environ. Microbiol.">
        <title>Genomic encyclopedia of type strains of the genus Bifidobacterium.</title>
        <authorList>
            <person name="Milani C."/>
            <person name="Lugli G.A."/>
            <person name="Duranti S."/>
            <person name="Turroni F."/>
            <person name="Bottacini F."/>
            <person name="Mangifesta M."/>
            <person name="Sanchez B."/>
            <person name="Viappiani A."/>
            <person name="Mancabelli L."/>
            <person name="Taminiau B."/>
            <person name="Delcenserie V."/>
            <person name="Barrangou R."/>
            <person name="Margolles A."/>
            <person name="van Sinderen D."/>
            <person name="Ventura M."/>
        </authorList>
    </citation>
    <scope>NUCLEOTIDE SEQUENCE [LARGE SCALE GENOMIC DNA]</scope>
    <source>
        <strain evidence="2 3">LMG 11587</strain>
    </source>
</reference>
<evidence type="ECO:0000313" key="3">
    <source>
        <dbReference type="Proteomes" id="UP000028569"/>
    </source>
</evidence>
<dbReference type="HOGENOM" id="CLU_073842_0_0_11"/>
<dbReference type="InterPro" id="IPR006674">
    <property type="entry name" value="HD_domain"/>
</dbReference>
<evidence type="ECO:0000259" key="1">
    <source>
        <dbReference type="Pfam" id="PF01966"/>
    </source>
</evidence>
<dbReference type="Gene3D" id="1.10.3210.10">
    <property type="entry name" value="Hypothetical protein af1432"/>
    <property type="match status" value="1"/>
</dbReference>
<dbReference type="InterPro" id="IPR003607">
    <property type="entry name" value="HD/PDEase_dom"/>
</dbReference>
<feature type="domain" description="HD" evidence="1">
    <location>
        <begin position="96"/>
        <end position="200"/>
    </location>
</feature>
<dbReference type="SUPFAM" id="SSF109604">
    <property type="entry name" value="HD-domain/PDEase-like"/>
    <property type="match status" value="1"/>
</dbReference>
<proteinExistence type="predicted"/>
<keyword evidence="2" id="KW-0378">Hydrolase</keyword>
<evidence type="ECO:0000313" key="2">
    <source>
        <dbReference type="EMBL" id="AIC91411.1"/>
    </source>
</evidence>
<dbReference type="Pfam" id="PF01966">
    <property type="entry name" value="HD"/>
    <property type="match status" value="1"/>
</dbReference>
<accession>A0A087VSU0</accession>
<keyword evidence="3" id="KW-1185">Reference proteome</keyword>
<organism evidence="2 3">
    <name type="scientific">Bifidobacterium [indicum] DSM 20214 = LMG 11587</name>
    <dbReference type="NCBI Taxonomy" id="1341694"/>
    <lineage>
        <taxon>Bacteria</taxon>
        <taxon>Bacillati</taxon>
        <taxon>Actinomycetota</taxon>
        <taxon>Actinomycetes</taxon>
        <taxon>Bifidobacteriales</taxon>
        <taxon>Bifidobacteriaceae</taxon>
        <taxon>Bifidobacterium</taxon>
    </lineage>
</organism>
<name>A0A087VSU0_9BIFI</name>
<dbReference type="Proteomes" id="UP000028569">
    <property type="component" value="Chromosome"/>
</dbReference>
<dbReference type="EMBL" id="CP006018">
    <property type="protein sequence ID" value="AIC91411.1"/>
    <property type="molecule type" value="Genomic_DNA"/>
</dbReference>
<dbReference type="AlphaFoldDB" id="A0A087VSU0"/>
<sequence length="253" mass="28215">MFVNVGQQSVKSHFPADLPRMVLMVPNVEMAEALHRKVAPSQAAYDLIHTHCSIISTIAVGITDRVNALFLKQCTLPQDAPERDPAHGGGSIPPRLLNRDLVQVGALLHDIGTYLILKDDGAEGRPLTFQGERYIQHGLEGYRLLIDEGVDESVAQFARNHTGVGLTRRQVEEEHLNLPPDDYVPVNLEQEVVMYADKFHSKRQPPIFVSEATAARRTAKYGPDNLKRWQDLVAKYGVPDLKPLADHYGMEIV</sequence>